<gene>
    <name evidence="1" type="ORF">FD19_GL001113</name>
</gene>
<evidence type="ECO:0000313" key="2">
    <source>
        <dbReference type="Proteomes" id="UP000051789"/>
    </source>
</evidence>
<accession>A0A0R2C8D0</accession>
<reference evidence="1 2" key="1">
    <citation type="journal article" date="2015" name="Genome Announc.">
        <title>Expanding the biotechnology potential of lactobacilli through comparative genomics of 213 strains and associated genera.</title>
        <authorList>
            <person name="Sun Z."/>
            <person name="Harris H.M."/>
            <person name="McCann A."/>
            <person name="Guo C."/>
            <person name="Argimon S."/>
            <person name="Zhang W."/>
            <person name="Yang X."/>
            <person name="Jeffery I.B."/>
            <person name="Cooney J.C."/>
            <person name="Kagawa T.F."/>
            <person name="Liu W."/>
            <person name="Song Y."/>
            <person name="Salvetti E."/>
            <person name="Wrobel A."/>
            <person name="Rasinkangas P."/>
            <person name="Parkhill J."/>
            <person name="Rea M.C."/>
            <person name="O'Sullivan O."/>
            <person name="Ritari J."/>
            <person name="Douillard F.P."/>
            <person name="Paul Ross R."/>
            <person name="Yang R."/>
            <person name="Briner A.E."/>
            <person name="Felis G.E."/>
            <person name="de Vos W.M."/>
            <person name="Barrangou R."/>
            <person name="Klaenhammer T.R."/>
            <person name="Caufield P.W."/>
            <person name="Cui Y."/>
            <person name="Zhang H."/>
            <person name="O'Toole P.W."/>
        </authorList>
    </citation>
    <scope>NUCLEOTIDE SEQUENCE [LARGE SCALE GENOMIC DNA]</scope>
    <source>
        <strain evidence="1 2">DSM 22698</strain>
    </source>
</reference>
<evidence type="ECO:0000313" key="1">
    <source>
        <dbReference type="EMBL" id="KRM87600.1"/>
    </source>
</evidence>
<organism evidence="1 2">
    <name type="scientific">Lacticaseibacillus thailandensis DSM 22698 = JCM 13996</name>
    <dbReference type="NCBI Taxonomy" id="1423810"/>
    <lineage>
        <taxon>Bacteria</taxon>
        <taxon>Bacillati</taxon>
        <taxon>Bacillota</taxon>
        <taxon>Bacilli</taxon>
        <taxon>Lactobacillales</taxon>
        <taxon>Lactobacillaceae</taxon>
        <taxon>Lacticaseibacillus</taxon>
    </lineage>
</organism>
<keyword evidence="2" id="KW-1185">Reference proteome</keyword>
<dbReference type="PATRIC" id="fig|1423810.4.peg.1142"/>
<dbReference type="EMBL" id="AYZK01000002">
    <property type="protein sequence ID" value="KRM87600.1"/>
    <property type="molecule type" value="Genomic_DNA"/>
</dbReference>
<name>A0A0R2C8D0_9LACO</name>
<dbReference type="RefSeq" id="WP_056969260.1">
    <property type="nucleotide sequence ID" value="NZ_AYZK01000002.1"/>
</dbReference>
<proteinExistence type="predicted"/>
<protein>
    <recommendedName>
        <fullName evidence="3">Phospholipid/glycerol acyltransferase domain-containing protein</fullName>
    </recommendedName>
</protein>
<comment type="caution">
    <text evidence="1">The sequence shown here is derived from an EMBL/GenBank/DDBJ whole genome shotgun (WGS) entry which is preliminary data.</text>
</comment>
<dbReference type="STRING" id="1423810.FD19_GL001113"/>
<dbReference type="AlphaFoldDB" id="A0A0R2C8D0"/>
<sequence>MYRLATVDRIRDEGVLMVARMIRYYDHFTDDFVTSAHQQERVTADYQWEHPSKWWQVRRRVVTAAARLFGAVLTHGMWHVRWVNRGALRQAGPEGYFLYANHTQPVGDPFLALLAGRPRGFAAIVSAANLGIPVLGHILPWAGALPLPDDLHGLARFNHAVG</sequence>
<dbReference type="Proteomes" id="UP000051789">
    <property type="component" value="Unassembled WGS sequence"/>
</dbReference>
<evidence type="ECO:0008006" key="3">
    <source>
        <dbReference type="Google" id="ProtNLM"/>
    </source>
</evidence>